<protein>
    <submittedName>
        <fullName evidence="3">Sialate O-acetylesterase</fullName>
    </submittedName>
</protein>
<dbReference type="Proteomes" id="UP001561046">
    <property type="component" value="Unassembled WGS sequence"/>
</dbReference>
<dbReference type="RefSeq" id="WP_369338728.1">
    <property type="nucleotide sequence ID" value="NZ_JBFYGN010000011.1"/>
</dbReference>
<dbReference type="PANTHER" id="PTHR31988:SF19">
    <property type="entry name" value="9-O-ACETYL-N-ACETYLNEURAMINIC ACID DEACETYLASE-RELATED"/>
    <property type="match status" value="1"/>
</dbReference>
<dbReference type="PANTHER" id="PTHR31988">
    <property type="entry name" value="ESTERASE, PUTATIVE (DUF303)-RELATED"/>
    <property type="match status" value="1"/>
</dbReference>
<gene>
    <name evidence="3" type="ORF">AB6724_11845</name>
</gene>
<keyword evidence="1" id="KW-0378">Hydrolase</keyword>
<dbReference type="InterPro" id="IPR005181">
    <property type="entry name" value="SASA"/>
</dbReference>
<feature type="domain" description="Sialate O-acetylesterase" evidence="2">
    <location>
        <begin position="15"/>
        <end position="192"/>
    </location>
</feature>
<reference evidence="3 4" key="1">
    <citation type="journal article" date="2013" name="Int. J. Syst. Evol. Microbiol.">
        <title>Comamonas guangdongensis sp. nov., isolated from subterranean forest sediment, and emended description of the genus Comamonas.</title>
        <authorList>
            <person name="Zhang J."/>
            <person name="Wang Y."/>
            <person name="Zhou S."/>
            <person name="Wu C."/>
            <person name="He J."/>
            <person name="Li F."/>
        </authorList>
    </citation>
    <scope>NUCLEOTIDE SEQUENCE [LARGE SCALE GENOMIC DNA]</scope>
    <source>
        <strain evidence="3 4">CCTCC AB2011133</strain>
    </source>
</reference>
<dbReference type="EMBL" id="JBFYGN010000011">
    <property type="protein sequence ID" value="MEX8193528.1"/>
    <property type="molecule type" value="Genomic_DNA"/>
</dbReference>
<comment type="caution">
    <text evidence="3">The sequence shown here is derived from an EMBL/GenBank/DDBJ whole genome shotgun (WGS) entry which is preliminary data.</text>
</comment>
<evidence type="ECO:0000313" key="3">
    <source>
        <dbReference type="EMBL" id="MEX8193528.1"/>
    </source>
</evidence>
<dbReference type="Gene3D" id="3.40.50.1110">
    <property type="entry name" value="SGNH hydrolase"/>
    <property type="match status" value="1"/>
</dbReference>
<evidence type="ECO:0000313" key="4">
    <source>
        <dbReference type="Proteomes" id="UP001561046"/>
    </source>
</evidence>
<dbReference type="SUPFAM" id="SSF52266">
    <property type="entry name" value="SGNH hydrolase"/>
    <property type="match status" value="1"/>
</dbReference>
<accession>A0ABV3ZVC7</accession>
<organism evidence="3 4">
    <name type="scientific">Comamonas guangdongensis</name>
    <dbReference type="NCBI Taxonomy" id="510515"/>
    <lineage>
        <taxon>Bacteria</taxon>
        <taxon>Pseudomonadati</taxon>
        <taxon>Pseudomonadota</taxon>
        <taxon>Betaproteobacteria</taxon>
        <taxon>Burkholderiales</taxon>
        <taxon>Comamonadaceae</taxon>
        <taxon>Comamonas</taxon>
    </lineage>
</organism>
<proteinExistence type="predicted"/>
<evidence type="ECO:0000259" key="2">
    <source>
        <dbReference type="Pfam" id="PF03629"/>
    </source>
</evidence>
<dbReference type="InterPro" id="IPR052940">
    <property type="entry name" value="Carb_Esterase_6"/>
</dbReference>
<evidence type="ECO:0000256" key="1">
    <source>
        <dbReference type="ARBA" id="ARBA00022801"/>
    </source>
</evidence>
<keyword evidence="4" id="KW-1185">Reference proteome</keyword>
<name>A0ABV3ZVC7_9BURK</name>
<sequence>MPRLRVDGAATPPLPVYLVIGQSNAVGAGANISDLSTAWKAPQPNTQVFYANAWPKLAPGVVQPDYFGPEISFGKRISPYGKIGIIKGSVNATNLAVDWSPTRAGSLYFKMLDMIQTAKVTKPIKIAGIVWMQGESDAKDAAMAKNYGANLVAFIQAWRRDLADQSIPFAACRVNPPHGEFPYAADVRAGEEGVTLPG</sequence>
<dbReference type="InterPro" id="IPR036514">
    <property type="entry name" value="SGNH_hydro_sf"/>
</dbReference>
<dbReference type="Pfam" id="PF03629">
    <property type="entry name" value="SASA"/>
    <property type="match status" value="1"/>
</dbReference>